<keyword evidence="2" id="KW-0813">Transport</keyword>
<dbReference type="AlphaFoldDB" id="A0A0U0W8C1"/>
<evidence type="ECO:0000256" key="2">
    <source>
        <dbReference type="ARBA" id="ARBA00022448"/>
    </source>
</evidence>
<dbReference type="Pfam" id="PF01297">
    <property type="entry name" value="ZnuA"/>
    <property type="match status" value="1"/>
</dbReference>
<keyword evidence="4 5" id="KW-0732">Signal</keyword>
<name>A0A0U0W8C1_MYCBE</name>
<evidence type="ECO:0000256" key="4">
    <source>
        <dbReference type="ARBA" id="ARBA00022729"/>
    </source>
</evidence>
<evidence type="ECO:0000313" key="6">
    <source>
        <dbReference type="EMBL" id="CPR11146.1"/>
    </source>
</evidence>
<dbReference type="GO" id="GO:0030001">
    <property type="term" value="P:metal ion transport"/>
    <property type="evidence" value="ECO:0007669"/>
    <property type="project" value="InterPro"/>
</dbReference>
<reference evidence="6 7" key="1">
    <citation type="submission" date="2015-03" db="EMBL/GenBank/DDBJ databases">
        <authorList>
            <person name="Murphy D."/>
        </authorList>
    </citation>
    <scope>NUCLEOTIDE SEQUENCE [LARGE SCALE GENOMIC DNA]</scope>
    <source>
        <strain evidence="6 7">DSM 44277</strain>
    </source>
</reference>
<dbReference type="GO" id="GO:0030313">
    <property type="term" value="C:cell envelope"/>
    <property type="evidence" value="ECO:0007669"/>
    <property type="project" value="UniProtKB-SubCell"/>
</dbReference>
<dbReference type="PANTHER" id="PTHR42953">
    <property type="entry name" value="HIGH-AFFINITY ZINC UPTAKE SYSTEM PROTEIN ZNUA-RELATED"/>
    <property type="match status" value="1"/>
</dbReference>
<sequence precursor="true">MRIAWTRIGLAVLAGSGLLVGCGPVHPQATTVVASTDVWGSVARAVTGRHVAVKSIVRGAQADPHSYQATPSDAAAVTDATLVVYNGGGYDPWLAQILAGHRSVASVDAYSFVTTAGNADKTGQPPNEHVFYNLSVAKSVATSIADRMAAIDPGHAADYRANAAEFCRGADAIANSEHAIASAYPHAGVIATEPVGYYLLAASGLINRTPPAFSAANENETDPSPTDMASVLDLIDHRQVSALIVNPQTATAAIGGVEEAARRAGVPVTEVTETLPDGTDYLTWQRRTVDNLLAALRANGYAKS</sequence>
<dbReference type="Gene3D" id="3.40.50.1980">
    <property type="entry name" value="Nitrogenase molybdenum iron protein domain"/>
    <property type="match status" value="2"/>
</dbReference>
<evidence type="ECO:0000313" key="7">
    <source>
        <dbReference type="Proteomes" id="UP000198875"/>
    </source>
</evidence>
<gene>
    <name evidence="6" type="ORF">BN971_02427</name>
</gene>
<dbReference type="PROSITE" id="PS51257">
    <property type="entry name" value="PROKAR_LIPOPROTEIN"/>
    <property type="match status" value="1"/>
</dbReference>
<dbReference type="SUPFAM" id="SSF53807">
    <property type="entry name" value="Helical backbone' metal receptor"/>
    <property type="match status" value="1"/>
</dbReference>
<feature type="signal peptide" evidence="5">
    <location>
        <begin position="1"/>
        <end position="27"/>
    </location>
</feature>
<organism evidence="6 7">
    <name type="scientific">Mycobacterium bohemicum DSM 44277</name>
    <dbReference type="NCBI Taxonomy" id="1236609"/>
    <lineage>
        <taxon>Bacteria</taxon>
        <taxon>Bacillati</taxon>
        <taxon>Actinomycetota</taxon>
        <taxon>Actinomycetes</taxon>
        <taxon>Mycobacteriales</taxon>
        <taxon>Mycobacteriaceae</taxon>
        <taxon>Mycobacterium</taxon>
    </lineage>
</organism>
<evidence type="ECO:0000256" key="1">
    <source>
        <dbReference type="ARBA" id="ARBA00004196"/>
    </source>
</evidence>
<comment type="subcellular location">
    <subcellularLocation>
        <location evidence="1">Cell envelope</location>
    </subcellularLocation>
</comment>
<dbReference type="Proteomes" id="UP000198875">
    <property type="component" value="Unassembled WGS sequence"/>
</dbReference>
<keyword evidence="3" id="KW-0479">Metal-binding</keyword>
<accession>A0A0U0W8C1</accession>
<feature type="chain" id="PRO_5038793715" evidence="5">
    <location>
        <begin position="28"/>
        <end position="304"/>
    </location>
</feature>
<dbReference type="InterPro" id="IPR050492">
    <property type="entry name" value="Bact_metal-bind_prot9"/>
</dbReference>
<proteinExistence type="predicted"/>
<dbReference type="GO" id="GO:0046872">
    <property type="term" value="F:metal ion binding"/>
    <property type="evidence" value="ECO:0007669"/>
    <property type="project" value="UniProtKB-KW"/>
</dbReference>
<dbReference type="EMBL" id="CSTD01000002">
    <property type="protein sequence ID" value="CPR11146.1"/>
    <property type="molecule type" value="Genomic_DNA"/>
</dbReference>
<dbReference type="InterPro" id="IPR006127">
    <property type="entry name" value="ZnuA-like"/>
</dbReference>
<evidence type="ECO:0000256" key="3">
    <source>
        <dbReference type="ARBA" id="ARBA00022723"/>
    </source>
</evidence>
<dbReference type="PANTHER" id="PTHR42953:SF1">
    <property type="entry name" value="METAL-BINDING PROTEIN HI_0362-RELATED"/>
    <property type="match status" value="1"/>
</dbReference>
<protein>
    <submittedName>
        <fullName evidence="6">Periplasmic solute-binding proteins</fullName>
    </submittedName>
</protein>
<evidence type="ECO:0000256" key="5">
    <source>
        <dbReference type="SAM" id="SignalP"/>
    </source>
</evidence>